<sequence length="2433" mass="264462">MQTTQSPQQPLAVVGMACRLPGNSNSPTALWRFLEQGGIASTEPPSSRFNLHGHEDGTKRIRTMRSPGGMFLENIDPADIDAQFFGLSRAEATAMDPQQRQLLEVVYEGLENAGITLESLRNQPVGCFVGSYASDWGDMQGRDPEDRVPNATVGVGRAMLSNRLSHFLNIKGPSMTIDTACSGSLVSLDIAARYLQTGEIDTAIVAGCNLYMSPEHCIDMSNLSGAASPSGRCHTFDAKADGYIKAEAVNMVILKRLPDALRQHDPIRAIVRGSATNSDGWTAGIASPSPEAQAAATRQAYRNAGISNLNDTSYVECHGTGTRAGDPIEVNSVASVFCATRTAERPLLIGSIKSNVGHSEPAAGLSGLIKTIMSLEKGCIPGNPTFETPNPAINFEALKTRAFQRTIQWPDVPFRRASVNSYGYGGSNVHVILDEASTSVPPSEASFKSSYLTDDDDLFADQEQESFHLLVFSANDEASLKATVQRLQMHLVRPEVRVSLPDLAYTLSERRTRHFHRAYLVSNTPTVDQHALIYGKLRSNVPKVGFIFTGQGSQWPQMGKALVDTFPSSQRLLRQLDAVLQALPHPPQWSLYEELTCPRSSDHVRQPELSQPLVTALQLLIIDLLKTWCVQPASVVGHSSGEIAAAVAAGLLEPEDAIQIAYYRGKAAVDLRDDSRPKLGMMAAGLSDTSPLLQQILQRHSGAVALACINSPQSVTLSGHVSALETVCHQLHEHGHFARLLQVDLPYHSPFMADIAAHYKSLLDARGPDSSSPASPRRRGAKFFSSVTGCEMQGSVDNAYWEANMRLPVRFSEAVEAMLTDADPVDFLIEVGPSGALAGPIKQILKALPSNSAGIEYHAACRRNTFEPTALFDVAGRLFLADGPININQVNATARAESARDSKPAVLVDLPNYMWNHATKYWWESQASRDWRFRRYPNHDLLGGKVLGTPWTAPVWKKLLRLPELTWLLDHRIGGQVLFPAAGYIAMAVEAAFQMGQSRGFIDQNLQVHNVAYRLRNVTFMKAMVLEEGTDQRIMLTLTPEDESADSWHHFTVLTLHEDATTTRHCSGMIMLETPYDEDAPWEAIKPLEYPMPAQAWYKALRDVGYSFGPSFQSQLEVEAVAGQRTNRGLVSFSEPPSSYPQSPYSIHPVAIDGCLQSGAASLWQGIRSAVGGALVPAVVDDLLINARDVAAVPVAVAAASAAFSGVGSPEEAHNYHSHIQVFDPASKRLLLKVTGLWYHNLDASPESPERQHTFMRLHWKPQMSTLSDGQVRALVQARRSLQKPRPHHDPSSPSQKQWTLMELLLHEKHFLQVAEFSTLPFEESVGRDMFDGDLSFAEGNCKYQFMPKNLASMRASQALLSETYPQAQMNMLDVTKPDVDLSMLPDMLDLAILQLGPVSSADLANALANVRRAMTPTAYLLVLGTSLVDITEDTGSASVISGEDSDSGSSDWSMVGGSSSQILDFLRGQGFERVVPLAQESLSEDTVFLAQLSSDKTIVSPPLATTSEVTVLHLTPEDKPLVKQLAIAGKAPSEQHLPLPAATIAPSSVVVIVDEVYSATLTEVTPIQWQAIQHLTASGCKILWVTSGAQLDVTHPDRSLAYGMSRVIRAEDPCVNFTLLDVESAVSTGSLEAICRTILSLQQGHQTQDHEFVERDGVVHVSRVYPDTQMNADAEKEDAITTTAAALPPAQQTQNLHEHPSCVRLVCRQPGKLQSLCFAEVSSSPVPLPDDFIEVEMHAAGLNFKDVATCLGIVPENPYLLGLEGAGVVCRLGKGVTSFRVGQRVLVNRRGSFGNKVQCPVQGAHAIPDSMSFEEAASLPVVYLSVIRGLFDLANLQRGQSVLIHSAAGGVGQAAIQICQAMGADIYATVGNDAKRAVLTQQYNIPPERIYSSRTAAFAPRIWEATRGRGVDVILNTLTGRLLDESWRVVAAGGCLVELGKKDILGRRSLSMEPFNRNASYRALDMSHDSVTPQITAQLMTKMFELLASGSIRPIEPRTVFPYRDIAGAIRYMRGGEHIGKIIISREAPDNDPNVPEQIVPAPTQLRLRDDATYLIVGGLRGLCGSLAVYLACHGAKHLAVMSRSGFEDSRSRSVIRDLISLGTRIELVQGDVSCIKDVRRAFRQAVKPVRGIIQGAMVLKDKIYTSMTVDGFRDVLPCKVSGTWNLHAVAQEQGGVDLDFFTLLSSISGLVGQKGQANYAAAGAFQDAFATYRRDRGLAACAVDLGVIEDVGYISERQEIATRLDINIWTPINEALLHRILRASILDQHNVQARGDPTATAQIITGIPFPQPEGAMLLRDARFGALAAKEGSAATAAGKHGGLSQEMQTLLMLLQTSTADRSEQLAATIEVVNRHFMHSLGLAEPMEAAKPLSVYGLDSLAAVDFRNWLRQELKVVVSTLEVVGAKTLSALCERILSRLLENADATVGERG</sequence>
<dbReference type="FunFam" id="3.40.50.720:FF:000209">
    <property type="entry name" value="Polyketide synthase Pks12"/>
    <property type="match status" value="1"/>
</dbReference>
<feature type="domain" description="Ketosynthase family 3 (KS3)" evidence="7">
    <location>
        <begin position="8"/>
        <end position="435"/>
    </location>
</feature>
<dbReference type="GO" id="GO:1901336">
    <property type="term" value="P:lactone biosynthetic process"/>
    <property type="evidence" value="ECO:0007669"/>
    <property type="project" value="UniProtKB-ARBA"/>
</dbReference>
<dbReference type="Gene3D" id="3.40.366.10">
    <property type="entry name" value="Malonyl-Coenzyme A Acyl Carrier Protein, domain 2"/>
    <property type="match status" value="1"/>
</dbReference>
<protein>
    <submittedName>
        <fullName evidence="9">Uncharacterized protein</fullName>
    </submittedName>
</protein>
<dbReference type="SMART" id="SM00829">
    <property type="entry name" value="PKS_ER"/>
    <property type="match status" value="1"/>
</dbReference>
<dbReference type="InterPro" id="IPR020807">
    <property type="entry name" value="PKS_DH"/>
</dbReference>
<dbReference type="SMART" id="SM00822">
    <property type="entry name" value="PKS_KR"/>
    <property type="match status" value="1"/>
</dbReference>
<dbReference type="GO" id="GO:0004312">
    <property type="term" value="F:fatty acid synthase activity"/>
    <property type="evidence" value="ECO:0007669"/>
    <property type="project" value="TreeGrafter"/>
</dbReference>
<dbReference type="PANTHER" id="PTHR43775">
    <property type="entry name" value="FATTY ACID SYNTHASE"/>
    <property type="match status" value="1"/>
</dbReference>
<dbReference type="Pfam" id="PF00698">
    <property type="entry name" value="Acyl_transf_1"/>
    <property type="match status" value="1"/>
</dbReference>
<dbReference type="Pfam" id="PF23114">
    <property type="entry name" value="NAD-bd_HRPKS_sdrA"/>
    <property type="match status" value="1"/>
</dbReference>
<dbReference type="Pfam" id="PF21089">
    <property type="entry name" value="PKS_DH_N"/>
    <property type="match status" value="1"/>
</dbReference>
<dbReference type="OMA" id="KDVQHYT"/>
<dbReference type="PROSITE" id="PS50075">
    <property type="entry name" value="CARRIER"/>
    <property type="match status" value="1"/>
</dbReference>
<feature type="domain" description="PKS/mFAS DH" evidence="8">
    <location>
        <begin position="939"/>
        <end position="1248"/>
    </location>
</feature>
<organism evidence="9 10">
    <name type="scientific">Aspergillus niger</name>
    <dbReference type="NCBI Taxonomy" id="5061"/>
    <lineage>
        <taxon>Eukaryota</taxon>
        <taxon>Fungi</taxon>
        <taxon>Dikarya</taxon>
        <taxon>Ascomycota</taxon>
        <taxon>Pezizomycotina</taxon>
        <taxon>Eurotiomycetes</taxon>
        <taxon>Eurotiomycetidae</taxon>
        <taxon>Eurotiales</taxon>
        <taxon>Aspergillaceae</taxon>
        <taxon>Aspergillus</taxon>
        <taxon>Aspergillus subgen. Circumdati</taxon>
    </lineage>
</organism>
<comment type="caution">
    <text evidence="9">The sequence shown here is derived from an EMBL/GenBank/DDBJ whole genome shotgun (WGS) entry which is preliminary data.</text>
</comment>
<dbReference type="Pfam" id="PF16197">
    <property type="entry name" value="KAsynt_C_assoc"/>
    <property type="match status" value="1"/>
</dbReference>
<dbReference type="SMART" id="SM00823">
    <property type="entry name" value="PKS_PP"/>
    <property type="match status" value="1"/>
</dbReference>
<feature type="domain" description="Carrier" evidence="6">
    <location>
        <begin position="2345"/>
        <end position="2421"/>
    </location>
</feature>
<dbReference type="SUPFAM" id="SSF52151">
    <property type="entry name" value="FabD/lysophospholipase-like"/>
    <property type="match status" value="1"/>
</dbReference>
<dbReference type="InterPro" id="IPR050091">
    <property type="entry name" value="PKS_NRPS_Biosynth_Enz"/>
</dbReference>
<dbReference type="InterPro" id="IPR011032">
    <property type="entry name" value="GroES-like_sf"/>
</dbReference>
<dbReference type="InterPro" id="IPR014031">
    <property type="entry name" value="Ketoacyl_synth_C"/>
</dbReference>
<dbReference type="PROSITE" id="PS52004">
    <property type="entry name" value="KS3_2"/>
    <property type="match status" value="1"/>
</dbReference>
<dbReference type="Gene3D" id="3.10.129.110">
    <property type="entry name" value="Polyketide synthase dehydratase"/>
    <property type="match status" value="1"/>
</dbReference>
<dbReference type="SMART" id="SM00827">
    <property type="entry name" value="PKS_AT"/>
    <property type="match status" value="1"/>
</dbReference>
<dbReference type="VEuPathDB" id="FungiDB:M747DRAFT_369040"/>
<dbReference type="SMART" id="SM00825">
    <property type="entry name" value="PKS_KS"/>
    <property type="match status" value="1"/>
</dbReference>
<dbReference type="InterPro" id="IPR001227">
    <property type="entry name" value="Ac_transferase_dom_sf"/>
</dbReference>
<dbReference type="Pfam" id="PF14765">
    <property type="entry name" value="PS-DH"/>
    <property type="match status" value="1"/>
</dbReference>
<dbReference type="InterPro" id="IPR049552">
    <property type="entry name" value="PKS_DH_N"/>
</dbReference>
<dbReference type="Pfam" id="PF13602">
    <property type="entry name" value="ADH_zinc_N_2"/>
    <property type="match status" value="1"/>
</dbReference>
<evidence type="ECO:0000256" key="3">
    <source>
        <dbReference type="ARBA" id="ARBA00022679"/>
    </source>
</evidence>
<dbReference type="CDD" id="cd00833">
    <property type="entry name" value="PKS"/>
    <property type="match status" value="1"/>
</dbReference>
<dbReference type="InterPro" id="IPR014043">
    <property type="entry name" value="Acyl_transferase_dom"/>
</dbReference>
<evidence type="ECO:0000259" key="8">
    <source>
        <dbReference type="PROSITE" id="PS52019"/>
    </source>
</evidence>
<dbReference type="Gene3D" id="1.10.1200.10">
    <property type="entry name" value="ACP-like"/>
    <property type="match status" value="1"/>
</dbReference>
<dbReference type="Pfam" id="PF02801">
    <property type="entry name" value="Ketoacyl-synt_C"/>
    <property type="match status" value="1"/>
</dbReference>
<feature type="region of interest" description="N-terminal hotdog fold" evidence="5">
    <location>
        <begin position="939"/>
        <end position="1077"/>
    </location>
</feature>
<dbReference type="Pfam" id="PF08240">
    <property type="entry name" value="ADH_N"/>
    <property type="match status" value="1"/>
</dbReference>
<dbReference type="InterPro" id="IPR032821">
    <property type="entry name" value="PKS_assoc"/>
</dbReference>
<dbReference type="EMBL" id="BCMY01000002">
    <property type="protein sequence ID" value="GAQ36799.1"/>
    <property type="molecule type" value="Genomic_DNA"/>
</dbReference>
<dbReference type="InterPro" id="IPR020841">
    <property type="entry name" value="PKS_Beta-ketoAc_synthase_dom"/>
</dbReference>
<dbReference type="InterPro" id="IPR049900">
    <property type="entry name" value="PKS_mFAS_DH"/>
</dbReference>
<dbReference type="InterPro" id="IPR013154">
    <property type="entry name" value="ADH-like_N"/>
</dbReference>
<dbReference type="InterPro" id="IPR020843">
    <property type="entry name" value="ER"/>
</dbReference>
<dbReference type="VEuPathDB" id="FungiDB:An15g05090"/>
<dbReference type="SUPFAM" id="SSF47336">
    <property type="entry name" value="ACP-like"/>
    <property type="match status" value="1"/>
</dbReference>
<keyword evidence="2" id="KW-0597">Phosphoprotein</keyword>
<dbReference type="CDD" id="cd05195">
    <property type="entry name" value="enoyl_red"/>
    <property type="match status" value="1"/>
</dbReference>
<dbReference type="SUPFAM" id="SSF50129">
    <property type="entry name" value="GroES-like"/>
    <property type="match status" value="1"/>
</dbReference>
<dbReference type="SUPFAM" id="SSF51735">
    <property type="entry name" value="NAD(P)-binding Rossmann-fold domains"/>
    <property type="match status" value="3"/>
</dbReference>
<dbReference type="GO" id="GO:0016491">
    <property type="term" value="F:oxidoreductase activity"/>
    <property type="evidence" value="ECO:0007669"/>
    <property type="project" value="InterPro"/>
</dbReference>
<dbReference type="PROSITE" id="PS52019">
    <property type="entry name" value="PKS_MFAS_DH"/>
    <property type="match status" value="1"/>
</dbReference>
<dbReference type="SUPFAM" id="SSF53901">
    <property type="entry name" value="Thiolase-like"/>
    <property type="match status" value="1"/>
</dbReference>
<evidence type="ECO:0000256" key="4">
    <source>
        <dbReference type="ARBA" id="ARBA00023268"/>
    </source>
</evidence>
<dbReference type="InterPro" id="IPR042104">
    <property type="entry name" value="PKS_dehydratase_sf"/>
</dbReference>
<dbReference type="Pfam" id="PF00109">
    <property type="entry name" value="ketoacyl-synt"/>
    <property type="match status" value="1"/>
</dbReference>
<dbReference type="Pfam" id="PF00550">
    <property type="entry name" value="PP-binding"/>
    <property type="match status" value="1"/>
</dbReference>
<proteinExistence type="predicted"/>
<dbReference type="Gene3D" id="3.40.50.720">
    <property type="entry name" value="NAD(P)-binding Rossmann-like Domain"/>
    <property type="match status" value="2"/>
</dbReference>
<dbReference type="SUPFAM" id="SSF55048">
    <property type="entry name" value="Probable ACP-binding domain of malonyl-CoA ACP transacylase"/>
    <property type="match status" value="1"/>
</dbReference>
<dbReference type="PANTHER" id="PTHR43775:SF18">
    <property type="entry name" value="ENZYME, PUTATIVE (JCVI)-RELATED"/>
    <property type="match status" value="1"/>
</dbReference>
<dbReference type="Proteomes" id="UP000068243">
    <property type="component" value="Unassembled WGS sequence"/>
</dbReference>
<dbReference type="InterPro" id="IPR016035">
    <property type="entry name" value="Acyl_Trfase/lysoPLipase"/>
</dbReference>
<dbReference type="InterPro" id="IPR014030">
    <property type="entry name" value="Ketoacyl_synth_N"/>
</dbReference>
<evidence type="ECO:0000256" key="1">
    <source>
        <dbReference type="ARBA" id="ARBA00022450"/>
    </source>
</evidence>
<dbReference type="GO" id="GO:0031177">
    <property type="term" value="F:phosphopantetheine binding"/>
    <property type="evidence" value="ECO:0007669"/>
    <property type="project" value="InterPro"/>
</dbReference>
<dbReference type="GO" id="GO:0006633">
    <property type="term" value="P:fatty acid biosynthetic process"/>
    <property type="evidence" value="ECO:0007669"/>
    <property type="project" value="TreeGrafter"/>
</dbReference>
<gene>
    <name evidence="9" type="ORF">ABL_01862</name>
</gene>
<dbReference type="GO" id="GO:0044550">
    <property type="term" value="P:secondary metabolite biosynthetic process"/>
    <property type="evidence" value="ECO:0007669"/>
    <property type="project" value="UniProtKB-ARBA"/>
</dbReference>
<evidence type="ECO:0000256" key="2">
    <source>
        <dbReference type="ARBA" id="ARBA00022553"/>
    </source>
</evidence>
<dbReference type="OrthoDB" id="329835at2759"/>
<dbReference type="VEuPathDB" id="FungiDB:ATCC64974_28870"/>
<evidence type="ECO:0000313" key="10">
    <source>
        <dbReference type="Proteomes" id="UP000068243"/>
    </source>
</evidence>
<evidence type="ECO:0000259" key="6">
    <source>
        <dbReference type="PROSITE" id="PS50075"/>
    </source>
</evidence>
<evidence type="ECO:0000259" key="7">
    <source>
        <dbReference type="PROSITE" id="PS52004"/>
    </source>
</evidence>
<reference evidence="10" key="1">
    <citation type="journal article" date="2016" name="Genome Announc.">
        <title>Draft genome sequence of Aspergillus niger strain An76.</title>
        <authorList>
            <person name="Gong W."/>
            <person name="Cheng Z."/>
            <person name="Zhang H."/>
            <person name="Liu L."/>
            <person name="Gao P."/>
            <person name="Wang L."/>
        </authorList>
    </citation>
    <scope>NUCLEOTIDE SEQUENCE [LARGE SCALE GENOMIC DNA]</scope>
    <source>
        <strain evidence="10">An76</strain>
    </source>
</reference>
<dbReference type="InterPro" id="IPR056501">
    <property type="entry name" value="NAD-bd_HRPKS_sdrA"/>
</dbReference>
<dbReference type="InterPro" id="IPR049551">
    <property type="entry name" value="PKS_DH_C"/>
</dbReference>
<dbReference type="Pfam" id="PF08659">
    <property type="entry name" value="KR"/>
    <property type="match status" value="1"/>
</dbReference>
<dbReference type="InterPro" id="IPR016039">
    <property type="entry name" value="Thiolase-like"/>
</dbReference>
<keyword evidence="1" id="KW-0596">Phosphopantetheine</keyword>
<feature type="region of interest" description="C-terminal hotdog fold" evidence="5">
    <location>
        <begin position="1089"/>
        <end position="1248"/>
    </location>
</feature>
<dbReference type="InterPro" id="IPR036736">
    <property type="entry name" value="ACP-like_sf"/>
</dbReference>
<dbReference type="Gene3D" id="3.90.180.10">
    <property type="entry name" value="Medium-chain alcohol dehydrogenases, catalytic domain"/>
    <property type="match status" value="1"/>
</dbReference>
<feature type="active site" description="Proton donor; for dehydratase activity" evidence="5">
    <location>
        <position position="1153"/>
    </location>
</feature>
<dbReference type="InterPro" id="IPR036291">
    <property type="entry name" value="NAD(P)-bd_dom_sf"/>
</dbReference>
<keyword evidence="3" id="KW-0808">Transferase</keyword>
<dbReference type="InterPro" id="IPR016036">
    <property type="entry name" value="Malonyl_transacylase_ACP-bd"/>
</dbReference>
<accession>A0A100I8U2</accession>
<name>A0A100I8U2_ASPNG</name>
<dbReference type="InterPro" id="IPR020806">
    <property type="entry name" value="PKS_PP-bd"/>
</dbReference>
<dbReference type="Gene3D" id="3.40.47.10">
    <property type="match status" value="1"/>
</dbReference>
<feature type="active site" description="Proton acceptor; for dehydratase activity" evidence="5">
    <location>
        <position position="971"/>
    </location>
</feature>
<dbReference type="InterPro" id="IPR057326">
    <property type="entry name" value="KR_dom"/>
</dbReference>
<keyword evidence="4" id="KW-0511">Multifunctional enzyme</keyword>
<dbReference type="SMART" id="SM00826">
    <property type="entry name" value="PKS_DH"/>
    <property type="match status" value="1"/>
</dbReference>
<dbReference type="VEuPathDB" id="FungiDB:ASPNIDRAFT2_1104411"/>
<evidence type="ECO:0000256" key="5">
    <source>
        <dbReference type="PROSITE-ProRule" id="PRU01363"/>
    </source>
</evidence>
<dbReference type="InterPro" id="IPR009081">
    <property type="entry name" value="PP-bd_ACP"/>
</dbReference>
<evidence type="ECO:0000313" key="9">
    <source>
        <dbReference type="EMBL" id="GAQ36799.1"/>
    </source>
</evidence>
<dbReference type="InterPro" id="IPR013968">
    <property type="entry name" value="PKS_KR"/>
</dbReference>